<evidence type="ECO:0000313" key="2">
    <source>
        <dbReference type="EMBL" id="MDQ0362431.1"/>
    </source>
</evidence>
<reference evidence="2 3" key="1">
    <citation type="submission" date="2023-07" db="EMBL/GenBank/DDBJ databases">
        <title>Genomic Encyclopedia of Type Strains, Phase IV (KMG-IV): sequencing the most valuable type-strain genomes for metagenomic binning, comparative biology and taxonomic classification.</title>
        <authorList>
            <person name="Goeker M."/>
        </authorList>
    </citation>
    <scope>NUCLEOTIDE SEQUENCE [LARGE SCALE GENOMIC DNA]</scope>
    <source>
        <strain evidence="2 3">DSM 16784</strain>
    </source>
</reference>
<comment type="caution">
    <text evidence="2">The sequence shown here is derived from an EMBL/GenBank/DDBJ whole genome shotgun (WGS) entry which is preliminary data.</text>
</comment>
<protein>
    <submittedName>
        <fullName evidence="2">Uncharacterized protein</fullName>
    </submittedName>
</protein>
<dbReference type="EMBL" id="JAUSUR010000006">
    <property type="protein sequence ID" value="MDQ0362431.1"/>
    <property type="molecule type" value="Genomic_DNA"/>
</dbReference>
<keyword evidence="3" id="KW-1185">Reference proteome</keyword>
<gene>
    <name evidence="2" type="ORF">J2S15_003185</name>
</gene>
<sequence length="59" mass="6697">MWSIVGALILAWFLALFGFDNLIIEGSKELFNVDITVTGYYFIFAVIGILKMLYSSRKS</sequence>
<feature type="transmembrane region" description="Helical" evidence="1">
    <location>
        <begin position="37"/>
        <end position="54"/>
    </location>
</feature>
<evidence type="ECO:0000256" key="1">
    <source>
        <dbReference type="SAM" id="Phobius"/>
    </source>
</evidence>
<proteinExistence type="predicted"/>
<dbReference type="Proteomes" id="UP001230220">
    <property type="component" value="Unassembled WGS sequence"/>
</dbReference>
<keyword evidence="1" id="KW-1133">Transmembrane helix</keyword>
<name>A0ABU0E699_9FIRM</name>
<accession>A0ABU0E699</accession>
<organism evidence="2 3">
    <name type="scientific">Breznakia pachnodae</name>
    <dbReference type="NCBI Taxonomy" id="265178"/>
    <lineage>
        <taxon>Bacteria</taxon>
        <taxon>Bacillati</taxon>
        <taxon>Bacillota</taxon>
        <taxon>Erysipelotrichia</taxon>
        <taxon>Erysipelotrichales</taxon>
        <taxon>Erysipelotrichaceae</taxon>
        <taxon>Breznakia</taxon>
    </lineage>
</organism>
<evidence type="ECO:0000313" key="3">
    <source>
        <dbReference type="Proteomes" id="UP001230220"/>
    </source>
</evidence>
<keyword evidence="1" id="KW-0472">Membrane</keyword>
<keyword evidence="1" id="KW-0812">Transmembrane</keyword>
<dbReference type="RefSeq" id="WP_307410043.1">
    <property type="nucleotide sequence ID" value="NZ_JAUSUR010000006.1"/>
</dbReference>